<organism evidence="1 2">
    <name type="scientific">Nannocystis pusilla</name>
    <dbReference type="NCBI Taxonomy" id="889268"/>
    <lineage>
        <taxon>Bacteria</taxon>
        <taxon>Pseudomonadati</taxon>
        <taxon>Myxococcota</taxon>
        <taxon>Polyangia</taxon>
        <taxon>Nannocystales</taxon>
        <taxon>Nannocystaceae</taxon>
        <taxon>Nannocystis</taxon>
    </lineage>
</organism>
<sequence length="379" mass="39837">MDVTAEAETLARFAADPRAWSSWLARLERAVDDGELELLAELVELLTRQRSTYLDVTLQALVLVRGDATVVRAIEALRRHEKLGPPAGSGRQHHDAGARALAGALATRHGPAALVRAIEALGVPDDLMSLLACWAHELVIRGAALAGPEIDVLLKTLAAHDHPLASLPMHRLALEVGSETAAATYRVGGLGCWGWSAPTGPTIAPAATLPEIVAVGEPADGRRIASVFTSHCEVSNGRVKARMFRFDRAVQGPCPALLRSLPLGVLAGATRVDVRALSVAQFFALLLAFGANGGDYNTGISGAYGRLHAWRSLGGLVDAPADAPLEAIEAEARAVERAGGFAHFTSDSPWFNHVITDLGLVAVRADGRSIAVLAGTDTD</sequence>
<evidence type="ECO:0000313" key="2">
    <source>
        <dbReference type="Proteomes" id="UP001139031"/>
    </source>
</evidence>
<accession>A0ABS7TM18</accession>
<reference evidence="1" key="1">
    <citation type="submission" date="2021-08" db="EMBL/GenBank/DDBJ databases">
        <authorList>
            <person name="Stevens D.C."/>
        </authorList>
    </citation>
    <scope>NUCLEOTIDE SEQUENCE</scope>
    <source>
        <strain evidence="1">DSM 53165</strain>
    </source>
</reference>
<name>A0ABS7TM18_9BACT</name>
<dbReference type="EMBL" id="JAIRAU010000005">
    <property type="protein sequence ID" value="MBZ5709266.1"/>
    <property type="molecule type" value="Genomic_DNA"/>
</dbReference>
<keyword evidence="2" id="KW-1185">Reference proteome</keyword>
<comment type="caution">
    <text evidence="1">The sequence shown here is derived from an EMBL/GenBank/DDBJ whole genome shotgun (WGS) entry which is preliminary data.</text>
</comment>
<proteinExistence type="predicted"/>
<dbReference type="RefSeq" id="WP_224191044.1">
    <property type="nucleotide sequence ID" value="NZ_JAIRAU010000005.1"/>
</dbReference>
<dbReference type="InterPro" id="IPR045756">
    <property type="entry name" value="DUF6183"/>
</dbReference>
<dbReference type="Pfam" id="PF19681">
    <property type="entry name" value="DUF6183"/>
    <property type="match status" value="1"/>
</dbReference>
<protein>
    <submittedName>
        <fullName evidence="1">DUF6183 family protein</fullName>
    </submittedName>
</protein>
<dbReference type="Proteomes" id="UP001139031">
    <property type="component" value="Unassembled WGS sequence"/>
</dbReference>
<gene>
    <name evidence="1" type="ORF">K7C98_08330</name>
</gene>
<evidence type="ECO:0000313" key="1">
    <source>
        <dbReference type="EMBL" id="MBZ5709266.1"/>
    </source>
</evidence>